<reference evidence="6" key="1">
    <citation type="submission" date="2022-05" db="EMBL/GenBank/DDBJ databases">
        <title>Comparative Genomics of Spacecraft Associated Microbes.</title>
        <authorList>
            <person name="Tran M.T."/>
            <person name="Wright A."/>
            <person name="Seuylemezian A."/>
            <person name="Eisen J."/>
            <person name="Coil D."/>
        </authorList>
    </citation>
    <scope>NUCLEOTIDE SEQUENCE</scope>
    <source>
        <strain evidence="6">214.1.1</strain>
    </source>
</reference>
<comment type="caution">
    <text evidence="6">The sequence shown here is derived from an EMBL/GenBank/DDBJ whole genome shotgun (WGS) entry which is preliminary data.</text>
</comment>
<comment type="similarity">
    <text evidence="1 4">Belongs to the aldehyde dehydrogenase family.</text>
</comment>
<feature type="domain" description="Aldehyde dehydrogenase" evidence="5">
    <location>
        <begin position="12"/>
        <end position="473"/>
    </location>
</feature>
<feature type="active site" evidence="3">
    <location>
        <position position="247"/>
    </location>
</feature>
<dbReference type="PROSITE" id="PS00687">
    <property type="entry name" value="ALDEHYDE_DEHYDR_GLU"/>
    <property type="match status" value="1"/>
</dbReference>
<protein>
    <submittedName>
        <fullName evidence="6">Aldehyde dehydrogenase</fullName>
    </submittedName>
</protein>
<evidence type="ECO:0000256" key="4">
    <source>
        <dbReference type="RuleBase" id="RU003345"/>
    </source>
</evidence>
<name>A0A9X2IRI7_9BACI</name>
<dbReference type="EMBL" id="JAMBOL010000040">
    <property type="protein sequence ID" value="MCM3716497.1"/>
    <property type="molecule type" value="Genomic_DNA"/>
</dbReference>
<evidence type="ECO:0000256" key="1">
    <source>
        <dbReference type="ARBA" id="ARBA00009986"/>
    </source>
</evidence>
<evidence type="ECO:0000313" key="7">
    <source>
        <dbReference type="Proteomes" id="UP001139179"/>
    </source>
</evidence>
<accession>A0A9X2IRI7</accession>
<dbReference type="FunFam" id="3.40.605.10:FF:000007">
    <property type="entry name" value="NAD/NADP-dependent betaine aldehyde dehydrogenase"/>
    <property type="match status" value="1"/>
</dbReference>
<gene>
    <name evidence="6" type="ORF">M3202_20840</name>
</gene>
<dbReference type="CDD" id="cd07114">
    <property type="entry name" value="ALDH_DhaS"/>
    <property type="match status" value="1"/>
</dbReference>
<dbReference type="InterPro" id="IPR029510">
    <property type="entry name" value="Ald_DH_CS_GLU"/>
</dbReference>
<sequence>MNIFKALIGEHWKESSSGQTFPSSNPFNQEVWASIPSLTKEDVAEAVEAAHLAFRDWKKTNGLERATLMHRLADLIEAEADHLARTETTDNGKLFKETKNQVLFSARNYRYFAGYADKLLGDFVPLDNREMIDYTVMEPIGPIALITAWNSPLSLLANKLAPALATGNTVVIKPSEQASISTLEFAKLAIQAGFPPGVINVVTGDGAAGDALIRHPLIAKVSFTGGSQTARLITKAVSDKLIPVTLELGGKSPNIIFADADLEEALTGAIAGIFGAAGQTCIAGSRLLVERSIVEVVKERLIQKAATIKLGDPFDPATDMGPVANKLQLEKIVSMIAEAKEEGAELLYGGEIAKDVGLHGYFIKPTIFFTERAELNIACEEVFGPVLTIIPFDNPEEALSIANHSPYGLAAGIWTRDIKKAHRVAAEIEAGNVWINTYRASAAGAPFGGTKQSGYGRERSWHALYEYTHIKNVMVNLSTKKRDPFSMQTK</sequence>
<dbReference type="InterPro" id="IPR016163">
    <property type="entry name" value="Ald_DH_C"/>
</dbReference>
<dbReference type="AlphaFoldDB" id="A0A9X2IRI7"/>
<evidence type="ECO:0000313" key="6">
    <source>
        <dbReference type="EMBL" id="MCM3716497.1"/>
    </source>
</evidence>
<dbReference type="SUPFAM" id="SSF53720">
    <property type="entry name" value="ALDH-like"/>
    <property type="match status" value="1"/>
</dbReference>
<dbReference type="FunFam" id="3.40.309.10:FF:000012">
    <property type="entry name" value="Betaine aldehyde dehydrogenase"/>
    <property type="match status" value="1"/>
</dbReference>
<proteinExistence type="inferred from homology"/>
<dbReference type="Gene3D" id="3.40.605.10">
    <property type="entry name" value="Aldehyde Dehydrogenase, Chain A, domain 1"/>
    <property type="match status" value="1"/>
</dbReference>
<dbReference type="Proteomes" id="UP001139179">
    <property type="component" value="Unassembled WGS sequence"/>
</dbReference>
<evidence type="ECO:0000256" key="3">
    <source>
        <dbReference type="PROSITE-ProRule" id="PRU10007"/>
    </source>
</evidence>
<dbReference type="RefSeq" id="WP_251225147.1">
    <property type="nucleotide sequence ID" value="NZ_JAMBOL010000040.1"/>
</dbReference>
<evidence type="ECO:0000259" key="5">
    <source>
        <dbReference type="Pfam" id="PF00171"/>
    </source>
</evidence>
<organism evidence="6 7">
    <name type="scientific">Halalkalibacter oceani</name>
    <dbReference type="NCBI Taxonomy" id="1653776"/>
    <lineage>
        <taxon>Bacteria</taxon>
        <taxon>Bacillati</taxon>
        <taxon>Bacillota</taxon>
        <taxon>Bacilli</taxon>
        <taxon>Bacillales</taxon>
        <taxon>Bacillaceae</taxon>
        <taxon>Halalkalibacter</taxon>
    </lineage>
</organism>
<dbReference type="InterPro" id="IPR016161">
    <property type="entry name" value="Ald_DH/histidinol_DH"/>
</dbReference>
<dbReference type="GO" id="GO:0016620">
    <property type="term" value="F:oxidoreductase activity, acting on the aldehyde or oxo group of donors, NAD or NADP as acceptor"/>
    <property type="evidence" value="ECO:0007669"/>
    <property type="project" value="InterPro"/>
</dbReference>
<dbReference type="PROSITE" id="PS00070">
    <property type="entry name" value="ALDEHYDE_DEHYDR_CYS"/>
    <property type="match status" value="1"/>
</dbReference>
<keyword evidence="2 4" id="KW-0560">Oxidoreductase</keyword>
<dbReference type="InterPro" id="IPR015590">
    <property type="entry name" value="Aldehyde_DH_dom"/>
</dbReference>
<evidence type="ECO:0000256" key="2">
    <source>
        <dbReference type="ARBA" id="ARBA00023002"/>
    </source>
</evidence>
<dbReference type="InterPro" id="IPR016162">
    <property type="entry name" value="Ald_DH_N"/>
</dbReference>
<keyword evidence="7" id="KW-1185">Reference proteome</keyword>
<dbReference type="Gene3D" id="3.40.309.10">
    <property type="entry name" value="Aldehyde Dehydrogenase, Chain A, domain 2"/>
    <property type="match status" value="1"/>
</dbReference>
<dbReference type="PANTHER" id="PTHR11699">
    <property type="entry name" value="ALDEHYDE DEHYDROGENASE-RELATED"/>
    <property type="match status" value="1"/>
</dbReference>
<dbReference type="Pfam" id="PF00171">
    <property type="entry name" value="Aldedh"/>
    <property type="match status" value="1"/>
</dbReference>
<dbReference type="InterPro" id="IPR016160">
    <property type="entry name" value="Ald_DH_CS_CYS"/>
</dbReference>